<keyword evidence="2" id="KW-1185">Reference proteome</keyword>
<dbReference type="AlphaFoldDB" id="A0A5B7CMH8"/>
<reference evidence="1 2" key="1">
    <citation type="submission" date="2019-05" db="EMBL/GenBank/DDBJ databases">
        <title>Another draft genome of Portunus trituberculatus and its Hox gene families provides insights of decapod evolution.</title>
        <authorList>
            <person name="Jeong J.-H."/>
            <person name="Song I."/>
            <person name="Kim S."/>
            <person name="Choi T."/>
            <person name="Kim D."/>
            <person name="Ryu S."/>
            <person name="Kim W."/>
        </authorList>
    </citation>
    <scope>NUCLEOTIDE SEQUENCE [LARGE SCALE GENOMIC DNA]</scope>
    <source>
        <tissue evidence="1">Muscle</tissue>
    </source>
</reference>
<name>A0A5B7CMH8_PORTR</name>
<dbReference type="Proteomes" id="UP000324222">
    <property type="component" value="Unassembled WGS sequence"/>
</dbReference>
<protein>
    <submittedName>
        <fullName evidence="1">Uncharacterized protein</fullName>
    </submittedName>
</protein>
<accession>A0A5B7CMH8</accession>
<comment type="caution">
    <text evidence="1">The sequence shown here is derived from an EMBL/GenBank/DDBJ whole genome shotgun (WGS) entry which is preliminary data.</text>
</comment>
<sequence length="89" mass="9959">MWSVLWSRSYPKIAHILGSTVGHVGPEGVLSCLVWVKVPKGVHKPFCQQTKELAKSFKTSLLNEVKSKEVGNTKAGREFQSFPEKDMND</sequence>
<organism evidence="1 2">
    <name type="scientific">Portunus trituberculatus</name>
    <name type="common">Swimming crab</name>
    <name type="synonym">Neptunus trituberculatus</name>
    <dbReference type="NCBI Taxonomy" id="210409"/>
    <lineage>
        <taxon>Eukaryota</taxon>
        <taxon>Metazoa</taxon>
        <taxon>Ecdysozoa</taxon>
        <taxon>Arthropoda</taxon>
        <taxon>Crustacea</taxon>
        <taxon>Multicrustacea</taxon>
        <taxon>Malacostraca</taxon>
        <taxon>Eumalacostraca</taxon>
        <taxon>Eucarida</taxon>
        <taxon>Decapoda</taxon>
        <taxon>Pleocyemata</taxon>
        <taxon>Brachyura</taxon>
        <taxon>Eubrachyura</taxon>
        <taxon>Portunoidea</taxon>
        <taxon>Portunidae</taxon>
        <taxon>Portuninae</taxon>
        <taxon>Portunus</taxon>
    </lineage>
</organism>
<evidence type="ECO:0000313" key="2">
    <source>
        <dbReference type="Proteomes" id="UP000324222"/>
    </source>
</evidence>
<dbReference type="EMBL" id="VSRR010000109">
    <property type="protein sequence ID" value="MPC10288.1"/>
    <property type="molecule type" value="Genomic_DNA"/>
</dbReference>
<gene>
    <name evidence="1" type="ORF">E2C01_002920</name>
</gene>
<evidence type="ECO:0000313" key="1">
    <source>
        <dbReference type="EMBL" id="MPC10288.1"/>
    </source>
</evidence>
<proteinExistence type="predicted"/>